<dbReference type="RefSeq" id="WP_002653575.1">
    <property type="nucleotide sequence ID" value="NZ_CH672376.1"/>
</dbReference>
<dbReference type="STRING" id="314230.DSM3645_28422"/>
<dbReference type="OrthoDB" id="298416at2"/>
<reference evidence="1 2" key="1">
    <citation type="submission" date="2006-02" db="EMBL/GenBank/DDBJ databases">
        <authorList>
            <person name="Amann R."/>
            <person name="Ferriera S."/>
            <person name="Johnson J."/>
            <person name="Kravitz S."/>
            <person name="Halpern A."/>
            <person name="Remington K."/>
            <person name="Beeson K."/>
            <person name="Tran B."/>
            <person name="Rogers Y.-H."/>
            <person name="Friedman R."/>
            <person name="Venter J.C."/>
        </authorList>
    </citation>
    <scope>NUCLEOTIDE SEQUENCE [LARGE SCALE GENOMIC DNA]</scope>
    <source>
        <strain evidence="1 2">DSM 3645</strain>
    </source>
</reference>
<dbReference type="EMBL" id="AANZ01000004">
    <property type="protein sequence ID" value="EAQ81584.1"/>
    <property type="molecule type" value="Genomic_DNA"/>
</dbReference>
<dbReference type="HOGENOM" id="CLU_1615815_0_0_0"/>
<organism evidence="1 2">
    <name type="scientific">Blastopirellula marina DSM 3645</name>
    <dbReference type="NCBI Taxonomy" id="314230"/>
    <lineage>
        <taxon>Bacteria</taxon>
        <taxon>Pseudomonadati</taxon>
        <taxon>Planctomycetota</taxon>
        <taxon>Planctomycetia</taxon>
        <taxon>Pirellulales</taxon>
        <taxon>Pirellulaceae</taxon>
        <taxon>Blastopirellula</taxon>
    </lineage>
</organism>
<evidence type="ECO:0000313" key="2">
    <source>
        <dbReference type="Proteomes" id="UP000004358"/>
    </source>
</evidence>
<proteinExistence type="predicted"/>
<evidence type="ECO:0000313" key="1">
    <source>
        <dbReference type="EMBL" id="EAQ81584.1"/>
    </source>
</evidence>
<dbReference type="AlphaFoldDB" id="A3ZPA6"/>
<sequence>MPISIDTASGLQLADGSDGARQRFANVFRTAWLTIPAADQQRIVTWWQPGFAGQASPQVQLLANYNMAAAAEAFGHHLNFNSDVCDLMPDAILADLIGHELAHVWHYAQQGSFANTIGATHQQRENEADATADGWGFCMANLRAWANANATAIVAATGNQNVGW</sequence>
<accession>A3ZPA6</accession>
<gene>
    <name evidence="1" type="ORF">DSM3645_28422</name>
</gene>
<name>A3ZPA6_9BACT</name>
<dbReference type="Proteomes" id="UP000004358">
    <property type="component" value="Unassembled WGS sequence"/>
</dbReference>
<comment type="caution">
    <text evidence="1">The sequence shown here is derived from an EMBL/GenBank/DDBJ whole genome shotgun (WGS) entry which is preliminary data.</text>
</comment>
<protein>
    <submittedName>
        <fullName evidence="1">Uncharacterized protein</fullName>
    </submittedName>
</protein>